<dbReference type="EMBL" id="PEBQ01000184">
    <property type="protein sequence ID" value="PHY92880.1"/>
    <property type="molecule type" value="Genomic_DNA"/>
</dbReference>
<protein>
    <submittedName>
        <fullName evidence="1">Uncharacterized protein</fullName>
    </submittedName>
</protein>
<comment type="caution">
    <text evidence="1">The sequence shown here is derived from an EMBL/GenBank/DDBJ whole genome shotgun (WGS) entry which is preliminary data.</text>
</comment>
<organism evidence="1 2">
    <name type="scientific">Acetobacter pomorum</name>
    <dbReference type="NCBI Taxonomy" id="65959"/>
    <lineage>
        <taxon>Bacteria</taxon>
        <taxon>Pseudomonadati</taxon>
        <taxon>Pseudomonadota</taxon>
        <taxon>Alphaproteobacteria</taxon>
        <taxon>Acetobacterales</taxon>
        <taxon>Acetobacteraceae</taxon>
        <taxon>Acetobacter</taxon>
    </lineage>
</organism>
<accession>A0A2G4R8Q1</accession>
<name>A0A2G4R8Q1_9PROT</name>
<gene>
    <name evidence="1" type="ORF">CSR02_14745</name>
</gene>
<proteinExistence type="predicted"/>
<sequence>MRLRSQSILLGMQRFRLVIPADPRHQYSLMQQDRLYPLRRVRRKAQPRKALLIFSLNRRLFDLQRLLKEAGKVYCFAQLLFGLLEMPLGSCFGLEKKAATFNDQAF</sequence>
<keyword evidence="2" id="KW-1185">Reference proteome</keyword>
<evidence type="ECO:0000313" key="2">
    <source>
        <dbReference type="Proteomes" id="UP000228751"/>
    </source>
</evidence>
<dbReference type="Proteomes" id="UP000228751">
    <property type="component" value="Unassembled WGS sequence"/>
</dbReference>
<reference evidence="1 2" key="1">
    <citation type="submission" date="2017-10" db="EMBL/GenBank/DDBJ databases">
        <title>Genomic analysis of the genus Acetobacter.</title>
        <authorList>
            <person name="Kim K.H."/>
            <person name="Chun B.H."/>
            <person name="Son A.R."/>
            <person name="Jeon C.O."/>
        </authorList>
    </citation>
    <scope>NUCLEOTIDE SEQUENCE [LARGE SCALE GENOMIC DNA]</scope>
    <source>
        <strain evidence="1 2">LHT 2458</strain>
    </source>
</reference>
<evidence type="ECO:0000313" key="1">
    <source>
        <dbReference type="EMBL" id="PHY92880.1"/>
    </source>
</evidence>
<dbReference type="AlphaFoldDB" id="A0A2G4R8Q1"/>